<evidence type="ECO:0000313" key="1">
    <source>
        <dbReference type="EMBL" id="MBG9378159.1"/>
    </source>
</evidence>
<dbReference type="AlphaFoldDB" id="A0A931MEA4"/>
<protein>
    <submittedName>
        <fullName evidence="1">Uncharacterized protein</fullName>
    </submittedName>
</protein>
<gene>
    <name evidence="1" type="ORF">I5907_18115</name>
</gene>
<sequence length="103" mass="12595">MHLEHLSELYYNKYLKKIAVDLMDIEEYSCSEPEDKERILSLYKLRNEVYKERKGRDNKRFKTFIEEMESYKGSRIVMHFYKINENVHMVLTDDTFTKVICEL</sequence>
<dbReference type="Proteomes" id="UP000628448">
    <property type="component" value="Unassembled WGS sequence"/>
</dbReference>
<accession>A0A931MEA4</accession>
<organism evidence="1 2">
    <name type="scientific">Panacibacter microcysteis</name>
    <dbReference type="NCBI Taxonomy" id="2793269"/>
    <lineage>
        <taxon>Bacteria</taxon>
        <taxon>Pseudomonadati</taxon>
        <taxon>Bacteroidota</taxon>
        <taxon>Chitinophagia</taxon>
        <taxon>Chitinophagales</taxon>
        <taxon>Chitinophagaceae</taxon>
        <taxon>Panacibacter</taxon>
    </lineage>
</organism>
<keyword evidence="2" id="KW-1185">Reference proteome</keyword>
<evidence type="ECO:0000313" key="2">
    <source>
        <dbReference type="Proteomes" id="UP000628448"/>
    </source>
</evidence>
<reference evidence="1" key="1">
    <citation type="submission" date="2020-11" db="EMBL/GenBank/DDBJ databases">
        <title>Bacterial whole genome sequence for Panacibacter sp. DH6.</title>
        <authorList>
            <person name="Le V."/>
            <person name="Ko S."/>
            <person name="Ahn C.-Y."/>
            <person name="Oh H.-M."/>
        </authorList>
    </citation>
    <scope>NUCLEOTIDE SEQUENCE</scope>
    <source>
        <strain evidence="1">DH6</strain>
    </source>
</reference>
<name>A0A931MEA4_9BACT</name>
<dbReference type="EMBL" id="JADWYR010000002">
    <property type="protein sequence ID" value="MBG9378159.1"/>
    <property type="molecule type" value="Genomic_DNA"/>
</dbReference>
<comment type="caution">
    <text evidence="1">The sequence shown here is derived from an EMBL/GenBank/DDBJ whole genome shotgun (WGS) entry which is preliminary data.</text>
</comment>
<dbReference type="RefSeq" id="WP_196992209.1">
    <property type="nucleotide sequence ID" value="NZ_JADWYR010000002.1"/>
</dbReference>
<proteinExistence type="predicted"/>